<keyword evidence="2" id="KW-0472">Membrane</keyword>
<accession>A0A1J1H8G6</accession>
<feature type="transmembrane region" description="Helical" evidence="2">
    <location>
        <begin position="1024"/>
        <end position="1043"/>
    </location>
</feature>
<dbReference type="GeneID" id="39735830"/>
<protein>
    <recommendedName>
        <fullName evidence="3">Dynamin N-terminal domain-containing protein</fullName>
    </recommendedName>
</protein>
<gene>
    <name evidence="4" type="ORF">PRELSG_0815400</name>
</gene>
<evidence type="ECO:0000313" key="4">
    <source>
        <dbReference type="EMBL" id="CRG99728.1"/>
    </source>
</evidence>
<dbReference type="OMA" id="FINWFTE"/>
<dbReference type="Proteomes" id="UP000220158">
    <property type="component" value="Chromosome 8"/>
</dbReference>
<feature type="transmembrane region" description="Helical" evidence="2">
    <location>
        <begin position="749"/>
        <end position="768"/>
    </location>
</feature>
<organism evidence="4 5">
    <name type="scientific">Plasmodium relictum</name>
    <dbReference type="NCBI Taxonomy" id="85471"/>
    <lineage>
        <taxon>Eukaryota</taxon>
        <taxon>Sar</taxon>
        <taxon>Alveolata</taxon>
        <taxon>Apicomplexa</taxon>
        <taxon>Aconoidasida</taxon>
        <taxon>Haemosporida</taxon>
        <taxon>Plasmodiidae</taxon>
        <taxon>Plasmodium</taxon>
        <taxon>Plasmodium (Haemamoeba)</taxon>
    </lineage>
</organism>
<dbReference type="Gene3D" id="3.40.50.300">
    <property type="entry name" value="P-loop containing nucleotide triphosphate hydrolases"/>
    <property type="match status" value="1"/>
</dbReference>
<dbReference type="SUPFAM" id="SSF52540">
    <property type="entry name" value="P-loop containing nucleoside triphosphate hydrolases"/>
    <property type="match status" value="1"/>
</dbReference>
<evidence type="ECO:0000256" key="2">
    <source>
        <dbReference type="SAM" id="Phobius"/>
    </source>
</evidence>
<feature type="region of interest" description="Disordered" evidence="1">
    <location>
        <begin position="66"/>
        <end position="90"/>
    </location>
</feature>
<dbReference type="OrthoDB" id="372168at2759"/>
<dbReference type="InterPro" id="IPR045063">
    <property type="entry name" value="Dynamin_N"/>
</dbReference>
<keyword evidence="2" id="KW-0812">Transmembrane</keyword>
<dbReference type="InterPro" id="IPR027417">
    <property type="entry name" value="P-loop_NTPase"/>
</dbReference>
<reference evidence="4 5" key="1">
    <citation type="submission" date="2015-04" db="EMBL/GenBank/DDBJ databases">
        <authorList>
            <consortium name="Pathogen Informatics"/>
        </authorList>
    </citation>
    <scope>NUCLEOTIDE SEQUENCE [LARGE SCALE GENOMIC DNA]</scope>
    <source>
        <strain evidence="4 5">SGS1</strain>
    </source>
</reference>
<dbReference type="Pfam" id="PF00350">
    <property type="entry name" value="Dynamin_N"/>
    <property type="match status" value="1"/>
</dbReference>
<proteinExistence type="predicted"/>
<keyword evidence="5" id="KW-1185">Reference proteome</keyword>
<dbReference type="RefSeq" id="XP_028532733.1">
    <property type="nucleotide sequence ID" value="XM_028676221.1"/>
</dbReference>
<sequence length="1145" mass="137534">MYLKENDENNKININNYKNIIHNKKKNIDILNQQNELDKKGNKTLINNNENTMKYCNIKEKIDNNIYDETEDDSDEDYEVDEEEDDDDDFDVNEYDEEEIDLNFNSYNNYYYEAYNEDDDKNEIEEIIKNKNRDDSIKNEEEKKDNITCEKYNNLLTNYRIREHYNINKELKKRITNDYTNKNDDNKSDSCYSCKSEDRIKYDNNNNILRNNYEIKNENDFTFDVLDRIDDIYYKESRYKSLKNVNNYNNNVCINDLNLNLISDYLNVDISVFHKKTTILLLGNTQSGKSSFINWFSENYVQNTSSIQKQNQITYVDIKSNFKFNFKKLNNDNYQFGLLSKLKNNNHYDSSKNCELYNENKKIIFSGENCDYLFKPFQKLRKKAHNIKKYIYGKIYYQNNLTKYMNRVNSVSFIDTSGINEISDVEYDEIIMNLSKYVDLIFIFIDSNKYSINTRLLRIINYLIDNQINKVTICLTRIDLMKKINLYRVVFYLTQYFLRNLNIFKFNSLNDYCDSKYKNNSILNNHTEENSNKSRNKIEKINIFFNKSIKSFQNILLFPKLLTKIISNKNINEKKKNFLHSNSSNNYFYEREDEDEDDNEKEIINNNMYYKKKSSNSFINSPKDSVKSNEGIFKKIMTKSYNSFKEKIMNTDVISKINSTTNDYIQEEESKYNDISYKGNNRDIDNKINNKYKKLNNSFDKLKESNNESKRIYKNSDYYYSNKSHNHKKNNSSKLYEKKVNYCDCVKNLSIFFFVLIYEVMTTIYSLVYTSINNCLNPNEAKFISTENLNIAEEENKSKYNHDNSYKILEFLTIYLPEIPCDMFKREKWKYDESNLNYNGRKNRFSYNAQYENNDYNEILKNNINNNPQRRSIPVDFLLLDKRNNFNKNIDYTTTTTTTNNNNNNNFSGLNEITRNSIITDSDFNNRNSNYVLDNEYRNSYLTKPKNFNPYDINFMKMKNDDVKDLNMIQELLFKIDESIDFKTNQSIYMLKNDLQKIQDSCLKKISDNNEIIKKNKSLRIQKIKFYFFKYMAILIGFFISLMRYDLLVYFNFIKPELLFSIFSKYFLFLSSYNKNSIFIAINIILIVTYFILYFKYNKRNYFKSLDKSDLNKIKIILLFTQIIFDEINQLHLKLLGKKIKDEKK</sequence>
<evidence type="ECO:0000256" key="1">
    <source>
        <dbReference type="SAM" id="MobiDB-lite"/>
    </source>
</evidence>
<name>A0A1J1H8G6_PLARL</name>
<dbReference type="AlphaFoldDB" id="A0A1J1H8G6"/>
<evidence type="ECO:0000259" key="3">
    <source>
        <dbReference type="Pfam" id="PF00350"/>
    </source>
</evidence>
<keyword evidence="2" id="KW-1133">Transmembrane helix</keyword>
<dbReference type="KEGG" id="prel:PRELSG_0815400"/>
<dbReference type="EMBL" id="LN835303">
    <property type="protein sequence ID" value="CRG99728.1"/>
    <property type="molecule type" value="Genomic_DNA"/>
</dbReference>
<feature type="transmembrane region" description="Helical" evidence="2">
    <location>
        <begin position="1077"/>
        <end position="1095"/>
    </location>
</feature>
<feature type="domain" description="Dynamin N-terminal" evidence="3">
    <location>
        <begin position="279"/>
        <end position="473"/>
    </location>
</feature>
<dbReference type="VEuPathDB" id="PlasmoDB:PRELSG_0815400"/>
<evidence type="ECO:0000313" key="5">
    <source>
        <dbReference type="Proteomes" id="UP000220158"/>
    </source>
</evidence>